<dbReference type="EMBL" id="JACPRF010000269">
    <property type="protein sequence ID" value="MBI2876997.1"/>
    <property type="molecule type" value="Genomic_DNA"/>
</dbReference>
<gene>
    <name evidence="1" type="ORF">HYY20_08960</name>
</gene>
<accession>A0A932CQY3</accession>
<feature type="non-terminal residue" evidence="1">
    <location>
        <position position="176"/>
    </location>
</feature>
<comment type="caution">
    <text evidence="1">The sequence shown here is derived from an EMBL/GenBank/DDBJ whole genome shotgun (WGS) entry which is preliminary data.</text>
</comment>
<evidence type="ECO:0008006" key="3">
    <source>
        <dbReference type="Google" id="ProtNLM"/>
    </source>
</evidence>
<evidence type="ECO:0000313" key="2">
    <source>
        <dbReference type="Proteomes" id="UP000769766"/>
    </source>
</evidence>
<proteinExistence type="predicted"/>
<dbReference type="AlphaFoldDB" id="A0A932CQY3"/>
<evidence type="ECO:0000313" key="1">
    <source>
        <dbReference type="EMBL" id="MBI2876997.1"/>
    </source>
</evidence>
<organism evidence="1 2">
    <name type="scientific">Tectimicrobiota bacterium</name>
    <dbReference type="NCBI Taxonomy" id="2528274"/>
    <lineage>
        <taxon>Bacteria</taxon>
        <taxon>Pseudomonadati</taxon>
        <taxon>Nitrospinota/Tectimicrobiota group</taxon>
        <taxon>Candidatus Tectimicrobiota</taxon>
    </lineage>
</organism>
<dbReference type="Proteomes" id="UP000769766">
    <property type="component" value="Unassembled WGS sequence"/>
</dbReference>
<sequence>MKIPMAKGMGGAVLLGILLSLSWPCGAVEWEKLGQLNDHWRITGSLRARQELWHWFDPGDLPRNDNNTYDFTAFQLRLGLKYQSDPLEGLVEVQDTRLLGLPSDAGAQAPQGPLGLGAIYFAHNRDQDQGRTSVKQAYLHWKGLGKSLGLPGLSLKAGRFEYLDGLEVLTGEPTLD</sequence>
<reference evidence="1" key="1">
    <citation type="submission" date="2020-07" db="EMBL/GenBank/DDBJ databases">
        <title>Huge and variable diversity of episymbiotic CPR bacteria and DPANN archaea in groundwater ecosystems.</title>
        <authorList>
            <person name="He C.Y."/>
            <person name="Keren R."/>
            <person name="Whittaker M."/>
            <person name="Farag I.F."/>
            <person name="Doudna J."/>
            <person name="Cate J.H.D."/>
            <person name="Banfield J.F."/>
        </authorList>
    </citation>
    <scope>NUCLEOTIDE SEQUENCE</scope>
    <source>
        <strain evidence="1">NC_groundwater_672_Ag_B-0.1um_62_36</strain>
    </source>
</reference>
<name>A0A932CQY3_UNCTE</name>
<protein>
    <recommendedName>
        <fullName evidence="3">Alginate export domain-containing protein</fullName>
    </recommendedName>
</protein>